<evidence type="ECO:0000256" key="4">
    <source>
        <dbReference type="PROSITE-ProRule" id="PRU00283"/>
    </source>
</evidence>
<evidence type="ECO:0000256" key="1">
    <source>
        <dbReference type="ARBA" id="ARBA00022701"/>
    </source>
</evidence>
<evidence type="ECO:0000256" key="6">
    <source>
        <dbReference type="SAM" id="MobiDB-lite"/>
    </source>
</evidence>
<dbReference type="GO" id="GO:0003777">
    <property type="term" value="F:microtubule motor activity"/>
    <property type="evidence" value="ECO:0007669"/>
    <property type="project" value="InterPro"/>
</dbReference>
<keyword evidence="1" id="KW-0493">Microtubule</keyword>
<dbReference type="PROSITE" id="PS50067">
    <property type="entry name" value="KINESIN_MOTOR_2"/>
    <property type="match status" value="1"/>
</dbReference>
<feature type="domain" description="Kinesin motor" evidence="7">
    <location>
        <begin position="50"/>
        <end position="401"/>
    </location>
</feature>
<dbReference type="InterPro" id="IPR036961">
    <property type="entry name" value="Kinesin_motor_dom_sf"/>
</dbReference>
<feature type="region of interest" description="Disordered" evidence="6">
    <location>
        <begin position="445"/>
        <end position="478"/>
    </location>
</feature>
<dbReference type="GO" id="GO:0005874">
    <property type="term" value="C:microtubule"/>
    <property type="evidence" value="ECO:0007669"/>
    <property type="project" value="UniProtKB-KW"/>
</dbReference>
<evidence type="ECO:0000313" key="9">
    <source>
        <dbReference type="Proteomes" id="UP000837801"/>
    </source>
</evidence>
<gene>
    <name evidence="8" type="ORF">CLIB1423_02S09296</name>
</gene>
<dbReference type="GO" id="GO:0008017">
    <property type="term" value="F:microtubule binding"/>
    <property type="evidence" value="ECO:0007669"/>
    <property type="project" value="InterPro"/>
</dbReference>
<keyword evidence="4" id="KW-0067">ATP-binding</keyword>
<organism evidence="8 9">
    <name type="scientific">[Candida] railenensis</name>
    <dbReference type="NCBI Taxonomy" id="45579"/>
    <lineage>
        <taxon>Eukaryota</taxon>
        <taxon>Fungi</taxon>
        <taxon>Dikarya</taxon>
        <taxon>Ascomycota</taxon>
        <taxon>Saccharomycotina</taxon>
        <taxon>Pichiomycetes</taxon>
        <taxon>Debaryomycetaceae</taxon>
        <taxon>Kurtzmaniella</taxon>
    </lineage>
</organism>
<dbReference type="OrthoDB" id="3176171at2759"/>
<dbReference type="EMBL" id="CAKXYY010000002">
    <property type="protein sequence ID" value="CAH2350971.1"/>
    <property type="molecule type" value="Genomic_DNA"/>
</dbReference>
<dbReference type="SMART" id="SM00129">
    <property type="entry name" value="KISc"/>
    <property type="match status" value="1"/>
</dbReference>
<feature type="compositionally biased region" description="Polar residues" evidence="6">
    <location>
        <begin position="210"/>
        <end position="224"/>
    </location>
</feature>
<protein>
    <submittedName>
        <fullName evidence="8">Kinesin-like protein 3</fullName>
    </submittedName>
</protein>
<feature type="binding site" evidence="4">
    <location>
        <begin position="131"/>
        <end position="138"/>
    </location>
    <ligand>
        <name>ATP</name>
        <dbReference type="ChEBI" id="CHEBI:30616"/>
    </ligand>
</feature>
<comment type="similarity">
    <text evidence="4">Belongs to the TRAFAC class myosin-kinesin ATPase superfamily. Kinesin family.</text>
</comment>
<evidence type="ECO:0000259" key="7">
    <source>
        <dbReference type="PROSITE" id="PS50067"/>
    </source>
</evidence>
<evidence type="ECO:0000256" key="2">
    <source>
        <dbReference type="ARBA" id="ARBA00023054"/>
    </source>
</evidence>
<dbReference type="PANTHER" id="PTHR47968:SF36">
    <property type="entry name" value="KINESIN HEAVY CHAIN ISOFORM X1"/>
    <property type="match status" value="1"/>
</dbReference>
<accession>A0A9P0VW82</accession>
<dbReference type="Gene3D" id="3.40.850.10">
    <property type="entry name" value="Kinesin motor domain"/>
    <property type="match status" value="1"/>
</dbReference>
<evidence type="ECO:0000313" key="8">
    <source>
        <dbReference type="EMBL" id="CAH2350971.1"/>
    </source>
</evidence>
<name>A0A9P0VW82_9ASCO</name>
<dbReference type="InterPro" id="IPR001752">
    <property type="entry name" value="Kinesin_motor_dom"/>
</dbReference>
<feature type="compositionally biased region" description="Basic residues" evidence="6">
    <location>
        <begin position="616"/>
        <end position="625"/>
    </location>
</feature>
<evidence type="ECO:0000256" key="3">
    <source>
        <dbReference type="ARBA" id="ARBA00023175"/>
    </source>
</evidence>
<dbReference type="GO" id="GO:0007018">
    <property type="term" value="P:microtubule-based movement"/>
    <property type="evidence" value="ECO:0007669"/>
    <property type="project" value="InterPro"/>
</dbReference>
<feature type="coiled-coil region" evidence="5">
    <location>
        <begin position="508"/>
        <end position="595"/>
    </location>
</feature>
<feature type="region of interest" description="Disordered" evidence="6">
    <location>
        <begin position="659"/>
        <end position="678"/>
    </location>
</feature>
<keyword evidence="2 5" id="KW-0175">Coiled coil</keyword>
<feature type="compositionally biased region" description="Polar residues" evidence="6">
    <location>
        <begin position="661"/>
        <end position="678"/>
    </location>
</feature>
<keyword evidence="4" id="KW-0547">Nucleotide-binding</keyword>
<keyword evidence="9" id="KW-1185">Reference proteome</keyword>
<keyword evidence="3 4" id="KW-0505">Motor protein</keyword>
<feature type="compositionally biased region" description="Low complexity" evidence="6">
    <location>
        <begin position="455"/>
        <end position="478"/>
    </location>
</feature>
<evidence type="ECO:0000256" key="5">
    <source>
        <dbReference type="SAM" id="Coils"/>
    </source>
</evidence>
<dbReference type="AlphaFoldDB" id="A0A9P0VW82"/>
<dbReference type="Proteomes" id="UP000837801">
    <property type="component" value="Unassembled WGS sequence"/>
</dbReference>
<dbReference type="PRINTS" id="PR00380">
    <property type="entry name" value="KINESINHEAVY"/>
</dbReference>
<dbReference type="SUPFAM" id="SSF52540">
    <property type="entry name" value="P-loop containing nucleoside triphosphate hydrolases"/>
    <property type="match status" value="1"/>
</dbReference>
<reference evidence="8" key="1">
    <citation type="submission" date="2022-03" db="EMBL/GenBank/DDBJ databases">
        <authorList>
            <person name="Legras J.-L."/>
            <person name="Devillers H."/>
            <person name="Grondin C."/>
        </authorList>
    </citation>
    <scope>NUCLEOTIDE SEQUENCE</scope>
    <source>
        <strain evidence="8">CLIB 1423</strain>
    </source>
</reference>
<dbReference type="Pfam" id="PF00225">
    <property type="entry name" value="Kinesin"/>
    <property type="match status" value="1"/>
</dbReference>
<dbReference type="GO" id="GO:0005524">
    <property type="term" value="F:ATP binding"/>
    <property type="evidence" value="ECO:0007669"/>
    <property type="project" value="UniProtKB-UniRule"/>
</dbReference>
<dbReference type="InterPro" id="IPR027640">
    <property type="entry name" value="Kinesin-like_fam"/>
</dbReference>
<feature type="region of interest" description="Disordered" evidence="6">
    <location>
        <begin position="193"/>
        <end position="224"/>
    </location>
</feature>
<dbReference type="InterPro" id="IPR027417">
    <property type="entry name" value="P-loop_NTPase"/>
</dbReference>
<dbReference type="CDD" id="cd01369">
    <property type="entry name" value="KISc_KHC_KIF5"/>
    <property type="match status" value="1"/>
</dbReference>
<feature type="region of interest" description="Disordered" evidence="6">
    <location>
        <begin position="614"/>
        <end position="643"/>
    </location>
</feature>
<sequence>MSLSTPTKRHSYSFGSTATTSNRNSVYITSPTASQHLAQASPPAKIQNTNIKVIARFRPPNEEELKHGNQITEFYNDNKSVSIHTKEFSNNFTFDKVFDPSSSQLDIYNYSIKETIDDFFKGYNGTILAYGQSGSGKSFTMTGGVHLDGIIPRLITDIFNSISNGSDEIEYTVGVSYMEIYMEQIRDLLDDSPNLSLHQDQHQHPVSPRHSISSFTQLSPKNGNPQKYTIHEDKANGVYVKGLKQAFVSSSTELLSILQKGDRMRVVGSTNVNVESSRSHTIFQIKLSQKLLEDNTIKNSNLFLVDLAGSEKIIKTGAVGHTLEEAKKINSSLSALGNVIYSLAEGKSSHIPYRDSKLTRILQESLGGNSRTCLIITCSPSSVNEQETLSTLRFGSSAKKIKNKAHINTELSSSAMKAKIEAMQKTIDQNKKYIEELEESLRGSVGVDSISEDGSTAPRTATHSTTSPTSTRRLSLTSRNTPTRIPRIIQQAASVTTLPVTTANDLEIKRRDKKIEELESTILQLKMENLKSTHEEDSRLFKLEKLVLNFSDKLNELEQTNNTLSEDILMSTKIIESRNERISKLENILRDQQVQMSKESLTMDSKLGYIKDRLKQQHQHQHHQQHSPSSAMSPRHGTVFNNRPLSSLFTNELSIDENEVETSGNYNNTNNEFSTRLGSPLVTQSTANSPKLGLNLRIVKPLRGGAPQHTYDLGKEN</sequence>
<proteinExistence type="inferred from homology"/>
<dbReference type="PANTHER" id="PTHR47968">
    <property type="entry name" value="CENTROMERE PROTEIN E"/>
    <property type="match status" value="1"/>
</dbReference>
<comment type="caution">
    <text evidence="8">The sequence shown here is derived from an EMBL/GenBank/DDBJ whole genome shotgun (WGS) entry which is preliminary data.</text>
</comment>